<dbReference type="InterPro" id="IPR043502">
    <property type="entry name" value="DNA/RNA_pol_sf"/>
</dbReference>
<dbReference type="Pfam" id="PF00078">
    <property type="entry name" value="RVT_1"/>
    <property type="match status" value="1"/>
</dbReference>
<reference evidence="2 3" key="1">
    <citation type="journal article" date="2022" name="G3 (Bethesda)">
        <title>Whole-genome sequence and methylome profiling of the almond [Prunus dulcis (Mill.) D.A. Webb] cultivar 'Nonpareil'.</title>
        <authorList>
            <person name="D'Amico-Willman K.M."/>
            <person name="Ouma W.Z."/>
            <person name="Meulia T."/>
            <person name="Sideli G.M."/>
            <person name="Gradziel T.M."/>
            <person name="Fresnedo-Ramirez J."/>
        </authorList>
    </citation>
    <scope>NUCLEOTIDE SEQUENCE [LARGE SCALE GENOMIC DNA]</scope>
    <source>
        <strain evidence="2">Clone GOH B32 T37-40</strain>
    </source>
</reference>
<proteinExistence type="predicted"/>
<dbReference type="PANTHER" id="PTHR33116">
    <property type="entry name" value="REVERSE TRANSCRIPTASE ZINC-BINDING DOMAIN-CONTAINING PROTEIN-RELATED-RELATED"/>
    <property type="match status" value="1"/>
</dbReference>
<name>A0AAD4VN58_PRUDU</name>
<dbReference type="Proteomes" id="UP001054821">
    <property type="component" value="Chromosome 5"/>
</dbReference>
<dbReference type="CDD" id="cd01650">
    <property type="entry name" value="RT_nLTR_like"/>
    <property type="match status" value="1"/>
</dbReference>
<comment type="caution">
    <text evidence="2">The sequence shown here is derived from an EMBL/GenBank/DDBJ whole genome shotgun (WGS) entry which is preliminary data.</text>
</comment>
<dbReference type="AlphaFoldDB" id="A0AAD4VN58"/>
<organism evidence="2 3">
    <name type="scientific">Prunus dulcis</name>
    <name type="common">Almond</name>
    <name type="synonym">Amygdalus dulcis</name>
    <dbReference type="NCBI Taxonomy" id="3755"/>
    <lineage>
        <taxon>Eukaryota</taxon>
        <taxon>Viridiplantae</taxon>
        <taxon>Streptophyta</taxon>
        <taxon>Embryophyta</taxon>
        <taxon>Tracheophyta</taxon>
        <taxon>Spermatophyta</taxon>
        <taxon>Magnoliopsida</taxon>
        <taxon>eudicotyledons</taxon>
        <taxon>Gunneridae</taxon>
        <taxon>Pentapetalae</taxon>
        <taxon>rosids</taxon>
        <taxon>fabids</taxon>
        <taxon>Rosales</taxon>
        <taxon>Rosaceae</taxon>
        <taxon>Amygdaloideae</taxon>
        <taxon>Amygdaleae</taxon>
        <taxon>Prunus</taxon>
    </lineage>
</organism>
<feature type="domain" description="Reverse transcriptase" evidence="1">
    <location>
        <begin position="112"/>
        <end position="346"/>
    </location>
</feature>
<evidence type="ECO:0000313" key="2">
    <source>
        <dbReference type="EMBL" id="KAI5328230.1"/>
    </source>
</evidence>
<evidence type="ECO:0000313" key="3">
    <source>
        <dbReference type="Proteomes" id="UP001054821"/>
    </source>
</evidence>
<keyword evidence="3" id="KW-1185">Reference proteome</keyword>
<evidence type="ECO:0000259" key="1">
    <source>
        <dbReference type="PROSITE" id="PS50878"/>
    </source>
</evidence>
<dbReference type="SUPFAM" id="SSF56672">
    <property type="entry name" value="DNA/RNA polymerases"/>
    <property type="match status" value="1"/>
</dbReference>
<dbReference type="InterPro" id="IPR000477">
    <property type="entry name" value="RT_dom"/>
</dbReference>
<accession>A0AAD4VN58</accession>
<dbReference type="EMBL" id="JAJFAZ020000005">
    <property type="protein sequence ID" value="KAI5328230.1"/>
    <property type="molecule type" value="Genomic_DNA"/>
</dbReference>
<dbReference type="PANTHER" id="PTHR33116:SF70">
    <property type="entry name" value="NON-LTR RETROELEMENT REVERSE TRANSCRIPTASE-LIKE PROTEIN"/>
    <property type="match status" value="1"/>
</dbReference>
<protein>
    <recommendedName>
        <fullName evidence="1">Reverse transcriptase domain-containing protein</fullName>
    </recommendedName>
</protein>
<gene>
    <name evidence="2" type="ORF">L3X38_027627</name>
</gene>
<dbReference type="PROSITE" id="PS50878">
    <property type="entry name" value="RT_POL"/>
    <property type="match status" value="1"/>
</dbReference>
<sequence length="514" mass="57154">MNSVAMVERLKDINGDWISSKEGLKTLAVEYFHGLFLDDVVDIIRSPLPSLFPHIPEADLAAVSKEVTEKEVQDALFAIGPYKAHGSDGYSAIFFHNCWSLCRKDIEVLVFKCFSSGSVPEYLNSTLVTLVPKITNPQSMLQFRPISLCNTLYKVVSKIIVGRLRPLMCKLVSPNQVSFVPGRQISDNIFIAQVVLQRFYRARGKTGVIMNGELTESFKPQRGVRQGDPLSPYLFVLCMEKLSHIIAARVLKKEWKAVRAARSGPLISHLFFADDLILFGEAFVQQAMVMKNSLEEFCELSGQQVNFEKSLLYISANTKPDLVDQIEQTCGVTRSTDMGNYLGVPLVQGRVIKATYKGVLVKVQAKLSSWKSQLLSMAGRIILIQFVVSSIPLYTMQTAKLPQAPCEDLDKSSKSFLWGSSENHHKTHLVKWDTVCLPKRLGGLGIKKAALMNQAMLSKASWRIVAGDSGLWAAMLRKKYLKGSCCFDAYDDNCTLASSSWKGLIYGATILNNG</sequence>